<name>A0A7G7BQQ8_9ACTN</name>
<protein>
    <submittedName>
        <fullName evidence="2">Uncharacterized protein</fullName>
    </submittedName>
</protein>
<accession>A0A7G7BQQ8</accession>
<keyword evidence="3" id="KW-1185">Reference proteome</keyword>
<dbReference type="SUPFAM" id="SSF160935">
    <property type="entry name" value="VPA0735-like"/>
    <property type="match status" value="1"/>
</dbReference>
<dbReference type="Proteomes" id="UP000515307">
    <property type="component" value="Chromosome"/>
</dbReference>
<gene>
    <name evidence="2" type="ORF">F0344_26490</name>
</gene>
<evidence type="ECO:0000313" key="2">
    <source>
        <dbReference type="EMBL" id="QNE77673.1"/>
    </source>
</evidence>
<dbReference type="RefSeq" id="WP_185301142.1">
    <property type="nucleotide sequence ID" value="NZ_CP045702.1"/>
</dbReference>
<organism evidence="2 3">
    <name type="scientific">Streptomyces finlayi</name>
    <dbReference type="NCBI Taxonomy" id="67296"/>
    <lineage>
        <taxon>Bacteria</taxon>
        <taxon>Bacillati</taxon>
        <taxon>Actinomycetota</taxon>
        <taxon>Actinomycetes</taxon>
        <taxon>Kitasatosporales</taxon>
        <taxon>Streptomycetaceae</taxon>
        <taxon>Streptomyces</taxon>
    </lineage>
</organism>
<dbReference type="Gene3D" id="2.60.120.1600">
    <property type="match status" value="1"/>
</dbReference>
<reference evidence="3" key="1">
    <citation type="submission" date="2019-10" db="EMBL/GenBank/DDBJ databases">
        <title>Antimicrobial potential of Antarctic Bacteria.</title>
        <authorList>
            <person name="Benaud N."/>
            <person name="Edwards R.J."/>
            <person name="Ferrari B.C."/>
        </authorList>
    </citation>
    <scope>NUCLEOTIDE SEQUENCE [LARGE SCALE GENOMIC DNA]</scope>
    <source>
        <strain evidence="3">NBSH44</strain>
    </source>
</reference>
<evidence type="ECO:0000256" key="1">
    <source>
        <dbReference type="SAM" id="MobiDB-lite"/>
    </source>
</evidence>
<feature type="region of interest" description="Disordered" evidence="1">
    <location>
        <begin position="1"/>
        <end position="36"/>
    </location>
</feature>
<dbReference type="EMBL" id="CP045702">
    <property type="protein sequence ID" value="QNE77673.1"/>
    <property type="molecule type" value="Genomic_DNA"/>
</dbReference>
<dbReference type="AlphaFoldDB" id="A0A7G7BQQ8"/>
<sequence>MYDADGGLTLHVRKDRAPGPEQAANRLPAPGGPRTAAVRIQGPKAAVLDGS</sequence>
<proteinExistence type="predicted"/>
<dbReference type="KEGG" id="sfiy:F0344_26490"/>
<evidence type="ECO:0000313" key="3">
    <source>
        <dbReference type="Proteomes" id="UP000515307"/>
    </source>
</evidence>